<sequence length="256" mass="28646">MAVASEMEKIKDNWPEMFSNAEIDYCKRLALGTYERESINFSLPQSSFSETGRTHPHIDVPQYISTPSYQQLDDALKKVGLRAHAPACVGQRSGINQSNQNALERYVKKVERLETGDLLLIWGDPEQLEGGAAFIGQCVAVHMQEEEVDVWWMLGEGKNAGWTANGTFEFAYRKVPSDPSAVEGDGRRTRGRAAAAKEAIEPQIDRISLGCIGLAGFKLTQCKRVESFIREWAWRQVSGSPEKRPDDDEPPDDELL</sequence>
<dbReference type="AlphaFoldDB" id="A0A0G4GVF5"/>
<evidence type="ECO:0000256" key="1">
    <source>
        <dbReference type="SAM" id="MobiDB-lite"/>
    </source>
</evidence>
<accession>A0A0G4GVF5</accession>
<dbReference type="EMBL" id="CDMY01000837">
    <property type="protein sequence ID" value="CEM34883.1"/>
    <property type="molecule type" value="Genomic_DNA"/>
</dbReference>
<evidence type="ECO:0000313" key="3">
    <source>
        <dbReference type="Proteomes" id="UP000041254"/>
    </source>
</evidence>
<feature type="compositionally biased region" description="Acidic residues" evidence="1">
    <location>
        <begin position="247"/>
        <end position="256"/>
    </location>
</feature>
<dbReference type="Proteomes" id="UP000041254">
    <property type="component" value="Unassembled WGS sequence"/>
</dbReference>
<dbReference type="VEuPathDB" id="CryptoDB:Vbra_1282"/>
<reference evidence="2 3" key="1">
    <citation type="submission" date="2014-11" db="EMBL/GenBank/DDBJ databases">
        <authorList>
            <person name="Zhu J."/>
            <person name="Qi W."/>
            <person name="Song R."/>
        </authorList>
    </citation>
    <scope>NUCLEOTIDE SEQUENCE [LARGE SCALE GENOMIC DNA]</scope>
</reference>
<name>A0A0G4GVF5_VITBC</name>
<gene>
    <name evidence="2" type="ORF">Vbra_1282</name>
</gene>
<evidence type="ECO:0000313" key="2">
    <source>
        <dbReference type="EMBL" id="CEM34883.1"/>
    </source>
</evidence>
<organism evidence="2 3">
    <name type="scientific">Vitrella brassicaformis (strain CCMP3155)</name>
    <dbReference type="NCBI Taxonomy" id="1169540"/>
    <lineage>
        <taxon>Eukaryota</taxon>
        <taxon>Sar</taxon>
        <taxon>Alveolata</taxon>
        <taxon>Colpodellida</taxon>
        <taxon>Vitrellaceae</taxon>
        <taxon>Vitrella</taxon>
    </lineage>
</organism>
<feature type="region of interest" description="Disordered" evidence="1">
    <location>
        <begin position="237"/>
        <end position="256"/>
    </location>
</feature>
<keyword evidence="3" id="KW-1185">Reference proteome</keyword>
<dbReference type="InParanoid" id="A0A0G4GVF5"/>
<proteinExistence type="predicted"/>
<protein>
    <submittedName>
        <fullName evidence="2">Uncharacterized protein</fullName>
    </submittedName>
</protein>